<dbReference type="GO" id="GO:0017089">
    <property type="term" value="F:glycolipid transfer activity"/>
    <property type="evidence" value="ECO:0007669"/>
    <property type="project" value="TreeGrafter"/>
</dbReference>
<evidence type="ECO:0000313" key="6">
    <source>
        <dbReference type="Proteomes" id="UP000192783"/>
    </source>
</evidence>
<dbReference type="PANTHER" id="PTHR36504:SF1">
    <property type="entry name" value="LIPOPOLYSACCHARIDE EXPORT SYSTEM PROTEIN LPTA"/>
    <property type="match status" value="1"/>
</dbReference>
<sequence>MTRLLLGKSVWTWLQALGRVRGTGGWCGLIVLCWVLAVSANAYGADPGPGATVGQEPIHIASDRMVADQKERTVVFEGHVTVRQGDMTITGQKMTVYGTEGGNGSDQAMMDKIQRIVVVGDVRISQQGRVATADRAVLYNREQKVVLLGQPMLIQGKDRVKGKQITLYLRDQRSVVEGGADAPVQAVFHPKKGSGQPQ</sequence>
<dbReference type="GO" id="GO:0001530">
    <property type="term" value="F:lipopolysaccharide binding"/>
    <property type="evidence" value="ECO:0007669"/>
    <property type="project" value="InterPro"/>
</dbReference>
<dbReference type="PANTHER" id="PTHR36504">
    <property type="entry name" value="LIPOPOLYSACCHARIDE EXPORT SYSTEM PROTEIN LPTA"/>
    <property type="match status" value="1"/>
</dbReference>
<dbReference type="InterPro" id="IPR014340">
    <property type="entry name" value="LptA"/>
</dbReference>
<dbReference type="Proteomes" id="UP000192783">
    <property type="component" value="Unassembled WGS sequence"/>
</dbReference>
<keyword evidence="6" id="KW-1185">Reference proteome</keyword>
<dbReference type="EMBL" id="FWXF01000017">
    <property type="protein sequence ID" value="SMC26630.1"/>
    <property type="molecule type" value="Genomic_DNA"/>
</dbReference>
<evidence type="ECO:0000256" key="1">
    <source>
        <dbReference type="ARBA" id="ARBA00022448"/>
    </source>
</evidence>
<keyword evidence="3" id="KW-0574">Periplasm</keyword>
<proteinExistence type="predicted"/>
<dbReference type="NCBIfam" id="TIGR03002">
    <property type="entry name" value="outer_YhbN_LptA"/>
    <property type="match status" value="1"/>
</dbReference>
<feature type="domain" description="Organic solvent tolerance-like N-terminal" evidence="4">
    <location>
        <begin position="59"/>
        <end position="172"/>
    </location>
</feature>
<dbReference type="InterPro" id="IPR052037">
    <property type="entry name" value="LPS_export_LptA"/>
</dbReference>
<dbReference type="Gene3D" id="2.60.450.10">
    <property type="entry name" value="Lipopolysaccharide (LPS) transport protein A like domain"/>
    <property type="match status" value="1"/>
</dbReference>
<dbReference type="OrthoDB" id="9782597at2"/>
<keyword evidence="1" id="KW-0813">Transport</keyword>
<dbReference type="GO" id="GO:0030288">
    <property type="term" value="C:outer membrane-bounded periplasmic space"/>
    <property type="evidence" value="ECO:0007669"/>
    <property type="project" value="TreeGrafter"/>
</dbReference>
<reference evidence="5 6" key="1">
    <citation type="submission" date="2017-04" db="EMBL/GenBank/DDBJ databases">
        <authorList>
            <person name="Afonso C.L."/>
            <person name="Miller P.J."/>
            <person name="Scott M.A."/>
            <person name="Spackman E."/>
            <person name="Goraichik I."/>
            <person name="Dimitrov K.M."/>
            <person name="Suarez D.L."/>
            <person name="Swayne D.E."/>
        </authorList>
    </citation>
    <scope>NUCLEOTIDE SEQUENCE [LARGE SCALE GENOMIC DNA]</scope>
    <source>
        <strain evidence="5 6">DSM 13146</strain>
    </source>
</reference>
<evidence type="ECO:0000256" key="3">
    <source>
        <dbReference type="ARBA" id="ARBA00022764"/>
    </source>
</evidence>
<evidence type="ECO:0000256" key="2">
    <source>
        <dbReference type="ARBA" id="ARBA00022729"/>
    </source>
</evidence>
<dbReference type="GO" id="GO:0015920">
    <property type="term" value="P:lipopolysaccharide transport"/>
    <property type="evidence" value="ECO:0007669"/>
    <property type="project" value="InterPro"/>
</dbReference>
<keyword evidence="2" id="KW-0732">Signal</keyword>
<dbReference type="Pfam" id="PF03968">
    <property type="entry name" value="LptD_N"/>
    <property type="match status" value="1"/>
</dbReference>
<evidence type="ECO:0000313" key="5">
    <source>
        <dbReference type="EMBL" id="SMC26630.1"/>
    </source>
</evidence>
<protein>
    <submittedName>
        <fullName evidence="5">Lipopolysaccharide export system protein LptA</fullName>
    </submittedName>
</protein>
<accession>A0A1W1XRM3</accession>
<evidence type="ECO:0000259" key="4">
    <source>
        <dbReference type="Pfam" id="PF03968"/>
    </source>
</evidence>
<dbReference type="RefSeq" id="WP_084058621.1">
    <property type="nucleotide sequence ID" value="NZ_FWXF01000017.1"/>
</dbReference>
<dbReference type="InterPro" id="IPR005653">
    <property type="entry name" value="OstA-like_N"/>
</dbReference>
<dbReference type="AlphaFoldDB" id="A0A1W1XRM3"/>
<dbReference type="GO" id="GO:0009279">
    <property type="term" value="C:cell outer membrane"/>
    <property type="evidence" value="ECO:0007669"/>
    <property type="project" value="TreeGrafter"/>
</dbReference>
<dbReference type="STRING" id="1121390.SAMN02746041_02696"/>
<name>A0A1W1XRM3_9BACT</name>
<gene>
    <name evidence="5" type="ORF">SAMN02746041_02696</name>
</gene>
<organism evidence="5 6">
    <name type="scientific">Desulfacinum hydrothermale DSM 13146</name>
    <dbReference type="NCBI Taxonomy" id="1121390"/>
    <lineage>
        <taxon>Bacteria</taxon>
        <taxon>Pseudomonadati</taxon>
        <taxon>Thermodesulfobacteriota</taxon>
        <taxon>Syntrophobacteria</taxon>
        <taxon>Syntrophobacterales</taxon>
        <taxon>Syntrophobacteraceae</taxon>
        <taxon>Desulfacinum</taxon>
    </lineage>
</organism>